<evidence type="ECO:0000313" key="17">
    <source>
        <dbReference type="EMBL" id="CEK77350.1"/>
    </source>
</evidence>
<keyword evidence="7" id="KW-0256">Endoplasmic reticulum</keyword>
<dbReference type="SMART" id="SM00194">
    <property type="entry name" value="PTPc"/>
    <property type="match status" value="1"/>
</dbReference>
<dbReference type="EMBL" id="HACG01030485">
    <property type="protein sequence ID" value="CEK77350.1"/>
    <property type="molecule type" value="Transcribed_RNA"/>
</dbReference>
<dbReference type="Gene3D" id="3.90.190.10">
    <property type="entry name" value="Protein tyrosine phosphatase superfamily"/>
    <property type="match status" value="1"/>
</dbReference>
<dbReference type="GO" id="GO:0005634">
    <property type="term" value="C:nucleus"/>
    <property type="evidence" value="ECO:0007669"/>
    <property type="project" value="TreeGrafter"/>
</dbReference>
<gene>
    <name evidence="17" type="primary">ORF104177</name>
</gene>
<feature type="domain" description="Tyrosine specific protein phosphatases" evidence="16">
    <location>
        <begin position="200"/>
        <end position="279"/>
    </location>
</feature>
<dbReference type="InterPro" id="IPR012265">
    <property type="entry name" value="Ptpn1/Ptpn2"/>
</dbReference>
<feature type="binding site" evidence="12">
    <location>
        <position position="192"/>
    </location>
    <ligand>
        <name>substrate</name>
    </ligand>
</feature>
<feature type="transmembrane region" description="Helical" evidence="14">
    <location>
        <begin position="462"/>
        <end position="481"/>
    </location>
</feature>
<keyword evidence="9 14" id="KW-0472">Membrane</keyword>
<evidence type="ECO:0000256" key="1">
    <source>
        <dbReference type="ARBA" id="ARBA00004240"/>
    </source>
</evidence>
<keyword evidence="14" id="KW-0812">Transmembrane</keyword>
<evidence type="ECO:0000256" key="13">
    <source>
        <dbReference type="SAM" id="MobiDB-lite"/>
    </source>
</evidence>
<feature type="region of interest" description="Disordered" evidence="13">
    <location>
        <begin position="307"/>
        <end position="393"/>
    </location>
</feature>
<dbReference type="SUPFAM" id="SSF52799">
    <property type="entry name" value="(Phosphotyrosine protein) phosphatases II"/>
    <property type="match status" value="1"/>
</dbReference>
<dbReference type="GO" id="GO:0046426">
    <property type="term" value="P:negative regulation of receptor signaling pathway via JAK-STAT"/>
    <property type="evidence" value="ECO:0007669"/>
    <property type="project" value="TreeGrafter"/>
</dbReference>
<dbReference type="PROSITE" id="PS50056">
    <property type="entry name" value="TYR_PHOSPHATASE_2"/>
    <property type="match status" value="1"/>
</dbReference>
<dbReference type="GO" id="GO:0004726">
    <property type="term" value="F:non-membrane spanning protein tyrosine phosphatase activity"/>
    <property type="evidence" value="ECO:0007669"/>
    <property type="project" value="TreeGrafter"/>
</dbReference>
<reference evidence="17" key="1">
    <citation type="submission" date="2014-12" db="EMBL/GenBank/DDBJ databases">
        <title>Insight into the proteome of Arion vulgaris.</title>
        <authorList>
            <person name="Aradska J."/>
            <person name="Bulat T."/>
            <person name="Smidak R."/>
            <person name="Sarate P."/>
            <person name="Gangsoo J."/>
            <person name="Sialana F."/>
            <person name="Bilban M."/>
            <person name="Lubec G."/>
        </authorList>
    </citation>
    <scope>NUCLEOTIDE SEQUENCE</scope>
    <source>
        <tissue evidence="17">Skin</tissue>
    </source>
</reference>
<evidence type="ECO:0000256" key="4">
    <source>
        <dbReference type="ARBA" id="ARBA00013064"/>
    </source>
</evidence>
<protein>
    <recommendedName>
        <fullName evidence="4">protein-tyrosine-phosphatase</fullName>
        <ecNumber evidence="4">3.1.3.48</ecNumber>
    </recommendedName>
</protein>
<keyword evidence="8" id="KW-0904">Protein phosphatase</keyword>
<dbReference type="InterPro" id="IPR000387">
    <property type="entry name" value="Tyr_Pase_dom"/>
</dbReference>
<feature type="binding site" evidence="12">
    <location>
        <begin position="226"/>
        <end position="232"/>
    </location>
    <ligand>
        <name>substrate</name>
    </ligand>
</feature>
<evidence type="ECO:0000256" key="12">
    <source>
        <dbReference type="PIRSR" id="PIRSR000926-2"/>
    </source>
</evidence>
<comment type="similarity">
    <text evidence="3">Belongs to the protein-tyrosine phosphatase family. Non-receptor class 1 subfamily.</text>
</comment>
<proteinExistence type="inferred from homology"/>
<dbReference type="InterPro" id="IPR029021">
    <property type="entry name" value="Prot-tyrosine_phosphatase-like"/>
</dbReference>
<dbReference type="EC" id="3.1.3.48" evidence="4"/>
<evidence type="ECO:0000256" key="7">
    <source>
        <dbReference type="ARBA" id="ARBA00022824"/>
    </source>
</evidence>
<dbReference type="PIRSF" id="PIRSF000926">
    <property type="entry name" value="Tyr-Ptase_nr1"/>
    <property type="match status" value="1"/>
</dbReference>
<dbReference type="PROSITE" id="PS50055">
    <property type="entry name" value="TYR_PHOSPHATASE_PTP"/>
    <property type="match status" value="1"/>
</dbReference>
<evidence type="ECO:0000256" key="9">
    <source>
        <dbReference type="ARBA" id="ARBA00023136"/>
    </source>
</evidence>
<dbReference type="GO" id="GO:0070373">
    <property type="term" value="P:negative regulation of ERK1 and ERK2 cascade"/>
    <property type="evidence" value="ECO:0007669"/>
    <property type="project" value="TreeGrafter"/>
</dbReference>
<dbReference type="PANTHER" id="PTHR46047">
    <property type="entry name" value="TYROSINE-PROTEIN PHOSPHATASE NON-RECEPTOR TYPE 61F"/>
    <property type="match status" value="1"/>
</dbReference>
<evidence type="ECO:0000256" key="5">
    <source>
        <dbReference type="ARBA" id="ARBA00022553"/>
    </source>
</evidence>
<dbReference type="AlphaFoldDB" id="A0A0B7ABK9"/>
<dbReference type="GO" id="GO:0019901">
    <property type="term" value="F:protein kinase binding"/>
    <property type="evidence" value="ECO:0007669"/>
    <property type="project" value="TreeGrafter"/>
</dbReference>
<keyword evidence="6" id="KW-0378">Hydrolase</keyword>
<dbReference type="PANTHER" id="PTHR46047:SF3">
    <property type="entry name" value="TYROSINE-PROTEIN PHOSPHATASE NON-RECEPTOR TYPE 61F"/>
    <property type="match status" value="1"/>
</dbReference>
<evidence type="ECO:0000256" key="14">
    <source>
        <dbReference type="SAM" id="Phobius"/>
    </source>
</evidence>
<name>A0A0B7ABK9_9EUPU</name>
<evidence type="ECO:0000256" key="11">
    <source>
        <dbReference type="PIRSR" id="PIRSR000926-1"/>
    </source>
</evidence>
<dbReference type="PROSITE" id="PS00383">
    <property type="entry name" value="TYR_PHOSPHATASE_1"/>
    <property type="match status" value="1"/>
</dbReference>
<dbReference type="PRINTS" id="PR00700">
    <property type="entry name" value="PRTYPHPHTASE"/>
</dbReference>
<evidence type="ECO:0000259" key="15">
    <source>
        <dbReference type="PROSITE" id="PS50055"/>
    </source>
</evidence>
<sequence length="482" mass="55180">MTSQTELEFAEYDSKGKWNEVYQPFQKIKNETSVNEDLTTKRAKEPENRYKNRYKDVNPYDHSRVVLSATNDYINASHIEVQEARRKYILTQGPLEHTMGDFWSMVWEQRTKAIVMLNKVVEKGTLKCSQYWPLGADYGYDQDMYFEEYGLRVTLIKEHDFQHFTLRTLELENMETGDKREVLHFHYTTWPDFGVPSSPNAFLHFLHSVRQAGSLETNVGPAIIHCSAGIGRSGTFCLVDSCLVMVEASGTLDSIDVKRTLTQMRSFRMGLIQTAGQLRFSYLAIIEGARAILSGDGLGSLHIAHPSEDVSQTDGYPPQPPERTTSLRPIKSVFPDDLDISNGEEEEEPPPFLPPKKSPVSVQSAFTGFEGKLQAKSGVEEDNVSEETDEDIEEFNKVHDKEEVDENDGRGDTDEEIRATELRHQIREERKKQTMEKIRLMKEKQLNSERWRQYKPYLQNSIYIGIAVIVGVASIVAYGYMF</sequence>
<comment type="subcellular location">
    <subcellularLocation>
        <location evidence="2">Endomembrane system</location>
    </subcellularLocation>
    <subcellularLocation>
        <location evidence="1">Endoplasmic reticulum</location>
    </subcellularLocation>
</comment>
<feature type="domain" description="Tyrosine-protein phosphatase" evidence="15">
    <location>
        <begin position="21"/>
        <end position="288"/>
    </location>
</feature>
<evidence type="ECO:0000256" key="10">
    <source>
        <dbReference type="ARBA" id="ARBA00051722"/>
    </source>
</evidence>
<feature type="binding site" evidence="12">
    <location>
        <position position="273"/>
    </location>
    <ligand>
        <name>substrate</name>
    </ligand>
</feature>
<dbReference type="CDD" id="cd14545">
    <property type="entry name" value="PTPc-N1_2"/>
    <property type="match status" value="1"/>
</dbReference>
<feature type="compositionally biased region" description="Acidic residues" evidence="13">
    <location>
        <begin position="380"/>
        <end position="393"/>
    </location>
</feature>
<evidence type="ECO:0000256" key="3">
    <source>
        <dbReference type="ARBA" id="ARBA00009701"/>
    </source>
</evidence>
<feature type="compositionally biased region" description="Acidic residues" evidence="13">
    <location>
        <begin position="336"/>
        <end position="349"/>
    </location>
</feature>
<keyword evidence="5" id="KW-0597">Phosphoprotein</keyword>
<feature type="active site" description="Phosphocysteine intermediate" evidence="11">
    <location>
        <position position="226"/>
    </location>
</feature>
<dbReference type="SMART" id="SM00404">
    <property type="entry name" value="PTPc_motif"/>
    <property type="match status" value="1"/>
</dbReference>
<evidence type="ECO:0000256" key="8">
    <source>
        <dbReference type="ARBA" id="ARBA00022912"/>
    </source>
</evidence>
<dbReference type="GO" id="GO:0005783">
    <property type="term" value="C:endoplasmic reticulum"/>
    <property type="evidence" value="ECO:0007669"/>
    <property type="project" value="UniProtKB-SubCell"/>
</dbReference>
<dbReference type="InterPro" id="IPR000242">
    <property type="entry name" value="PTP_cat"/>
</dbReference>
<evidence type="ECO:0000256" key="2">
    <source>
        <dbReference type="ARBA" id="ARBA00004308"/>
    </source>
</evidence>
<organism evidence="17">
    <name type="scientific">Arion vulgaris</name>
    <dbReference type="NCBI Taxonomy" id="1028688"/>
    <lineage>
        <taxon>Eukaryota</taxon>
        <taxon>Metazoa</taxon>
        <taxon>Spiralia</taxon>
        <taxon>Lophotrochozoa</taxon>
        <taxon>Mollusca</taxon>
        <taxon>Gastropoda</taxon>
        <taxon>Heterobranchia</taxon>
        <taxon>Euthyneura</taxon>
        <taxon>Panpulmonata</taxon>
        <taxon>Eupulmonata</taxon>
        <taxon>Stylommatophora</taxon>
        <taxon>Helicina</taxon>
        <taxon>Arionoidea</taxon>
        <taxon>Arionidae</taxon>
        <taxon>Arion</taxon>
    </lineage>
</organism>
<evidence type="ECO:0000259" key="16">
    <source>
        <dbReference type="PROSITE" id="PS50056"/>
    </source>
</evidence>
<accession>A0A0B7ABK9</accession>
<evidence type="ECO:0000256" key="6">
    <source>
        <dbReference type="ARBA" id="ARBA00022801"/>
    </source>
</evidence>
<comment type="catalytic activity">
    <reaction evidence="10">
        <text>O-phospho-L-tyrosyl-[protein] + H2O = L-tyrosyl-[protein] + phosphate</text>
        <dbReference type="Rhea" id="RHEA:10684"/>
        <dbReference type="Rhea" id="RHEA-COMP:10136"/>
        <dbReference type="Rhea" id="RHEA-COMP:20101"/>
        <dbReference type="ChEBI" id="CHEBI:15377"/>
        <dbReference type="ChEBI" id="CHEBI:43474"/>
        <dbReference type="ChEBI" id="CHEBI:46858"/>
        <dbReference type="ChEBI" id="CHEBI:61978"/>
        <dbReference type="EC" id="3.1.3.48"/>
    </reaction>
</comment>
<dbReference type="InterPro" id="IPR003595">
    <property type="entry name" value="Tyr_Pase_cat"/>
</dbReference>
<keyword evidence="14" id="KW-1133">Transmembrane helix</keyword>
<dbReference type="InterPro" id="IPR016130">
    <property type="entry name" value="Tyr_Pase_AS"/>
</dbReference>
<dbReference type="InterPro" id="IPR051985">
    <property type="entry name" value="NR_tyrosine_phosphatase"/>
</dbReference>
<dbReference type="FunFam" id="3.90.190.10:FF:000102">
    <property type="entry name" value="Receptor-type tyrosine-protein phosphatase"/>
    <property type="match status" value="1"/>
</dbReference>
<dbReference type="Pfam" id="PF00102">
    <property type="entry name" value="Y_phosphatase"/>
    <property type="match status" value="1"/>
</dbReference>